<evidence type="ECO:0000256" key="3">
    <source>
        <dbReference type="ARBA" id="ARBA00023155"/>
    </source>
</evidence>
<dbReference type="Proteomes" id="UP000683360">
    <property type="component" value="Unassembled WGS sequence"/>
</dbReference>
<dbReference type="Gene3D" id="1.10.10.60">
    <property type="entry name" value="Homeodomain-like"/>
    <property type="match status" value="1"/>
</dbReference>
<comment type="caution">
    <text evidence="9">The sequence shown here is derived from an EMBL/GenBank/DDBJ whole genome shotgun (WGS) entry which is preliminary data.</text>
</comment>
<dbReference type="EMBL" id="CAJPWZ010000197">
    <property type="protein sequence ID" value="CAG2188115.1"/>
    <property type="molecule type" value="Genomic_DNA"/>
</dbReference>
<dbReference type="InterPro" id="IPR009057">
    <property type="entry name" value="Homeodomain-like_sf"/>
</dbReference>
<dbReference type="GO" id="GO:0003677">
    <property type="term" value="F:DNA binding"/>
    <property type="evidence" value="ECO:0007669"/>
    <property type="project" value="UniProtKB-UniRule"/>
</dbReference>
<evidence type="ECO:0000256" key="7">
    <source>
        <dbReference type="SAM" id="MobiDB-lite"/>
    </source>
</evidence>
<evidence type="ECO:0000256" key="2">
    <source>
        <dbReference type="ARBA" id="ARBA00023125"/>
    </source>
</evidence>
<keyword evidence="10" id="KW-1185">Reference proteome</keyword>
<dbReference type="PROSITE" id="PS50071">
    <property type="entry name" value="HOMEOBOX_2"/>
    <property type="match status" value="1"/>
</dbReference>
<dbReference type="OrthoDB" id="6159439at2759"/>
<comment type="subcellular location">
    <subcellularLocation>
        <location evidence="1 5 6">Nucleus</location>
    </subcellularLocation>
</comment>
<dbReference type="PRINTS" id="PR00024">
    <property type="entry name" value="HOMEOBOX"/>
</dbReference>
<dbReference type="AlphaFoldDB" id="A0A8S3PYG1"/>
<dbReference type="GO" id="GO:0005634">
    <property type="term" value="C:nucleus"/>
    <property type="evidence" value="ECO:0007669"/>
    <property type="project" value="UniProtKB-SubCell"/>
</dbReference>
<dbReference type="SUPFAM" id="SSF46689">
    <property type="entry name" value="Homeodomain-like"/>
    <property type="match status" value="1"/>
</dbReference>
<dbReference type="InterPro" id="IPR050848">
    <property type="entry name" value="Homeobox_TF"/>
</dbReference>
<dbReference type="CDD" id="cd00086">
    <property type="entry name" value="homeodomain"/>
    <property type="match status" value="1"/>
</dbReference>
<dbReference type="InterPro" id="IPR001356">
    <property type="entry name" value="HD"/>
</dbReference>
<dbReference type="GO" id="GO:0000981">
    <property type="term" value="F:DNA-binding transcription factor activity, RNA polymerase II-specific"/>
    <property type="evidence" value="ECO:0007669"/>
    <property type="project" value="InterPro"/>
</dbReference>
<feature type="compositionally biased region" description="Basic and acidic residues" evidence="7">
    <location>
        <begin position="1"/>
        <end position="11"/>
    </location>
</feature>
<dbReference type="Pfam" id="PF00046">
    <property type="entry name" value="Homeodomain"/>
    <property type="match status" value="1"/>
</dbReference>
<organism evidence="9 10">
    <name type="scientific">Mytilus edulis</name>
    <name type="common">Blue mussel</name>
    <dbReference type="NCBI Taxonomy" id="6550"/>
    <lineage>
        <taxon>Eukaryota</taxon>
        <taxon>Metazoa</taxon>
        <taxon>Spiralia</taxon>
        <taxon>Lophotrochozoa</taxon>
        <taxon>Mollusca</taxon>
        <taxon>Bivalvia</taxon>
        <taxon>Autobranchia</taxon>
        <taxon>Pteriomorphia</taxon>
        <taxon>Mytilida</taxon>
        <taxon>Mytiloidea</taxon>
        <taxon>Mytilidae</taxon>
        <taxon>Mytilinae</taxon>
        <taxon>Mytilus</taxon>
    </lineage>
</organism>
<reference evidence="9" key="1">
    <citation type="submission" date="2021-03" db="EMBL/GenBank/DDBJ databases">
        <authorList>
            <person name="Bekaert M."/>
        </authorList>
    </citation>
    <scope>NUCLEOTIDE SEQUENCE</scope>
</reference>
<keyword evidence="2 5" id="KW-0238">DNA-binding</keyword>
<feature type="compositionally biased region" description="Basic and acidic residues" evidence="7">
    <location>
        <begin position="20"/>
        <end position="45"/>
    </location>
</feature>
<feature type="region of interest" description="Disordered" evidence="7">
    <location>
        <begin position="1"/>
        <end position="54"/>
    </location>
</feature>
<dbReference type="SMART" id="SM00389">
    <property type="entry name" value="HOX"/>
    <property type="match status" value="1"/>
</dbReference>
<evidence type="ECO:0000256" key="1">
    <source>
        <dbReference type="ARBA" id="ARBA00004123"/>
    </source>
</evidence>
<evidence type="ECO:0000259" key="8">
    <source>
        <dbReference type="PROSITE" id="PS50071"/>
    </source>
</evidence>
<keyword evidence="4 5" id="KW-0539">Nucleus</keyword>
<sequence>MSKGEDKEDFRISVTEDSEDSLHSSCEDRLKPETEHESSDSEKSPSPEPPKQNRAKCSFFITDILAETHSRVPPDNAECNRDSIIYQRHFLPKRCEDRQLVSHNTDLYSKHRDDSGNYIISKPMQTTDTDDKMDCDFENSTMCSKQHRKPRKARTAFTDHQLNSLEKHFETQKYLSVQDRMELASKLNLTDTQVKTWYQNRRTKWKRQTAVGLELLAEAGNLSAFNRMFQGGPYWSSFNQHAARLMTGLDAYYLRPEVPSFPSRPLSMPRMYPPSSS</sequence>
<evidence type="ECO:0000256" key="6">
    <source>
        <dbReference type="RuleBase" id="RU000682"/>
    </source>
</evidence>
<dbReference type="InterPro" id="IPR017970">
    <property type="entry name" value="Homeobox_CS"/>
</dbReference>
<dbReference type="PROSITE" id="PS00027">
    <property type="entry name" value="HOMEOBOX_1"/>
    <property type="match status" value="1"/>
</dbReference>
<dbReference type="InterPro" id="IPR020479">
    <property type="entry name" value="HD_metazoa"/>
</dbReference>
<evidence type="ECO:0000313" key="9">
    <source>
        <dbReference type="EMBL" id="CAG2188115.1"/>
    </source>
</evidence>
<evidence type="ECO:0000256" key="4">
    <source>
        <dbReference type="ARBA" id="ARBA00023242"/>
    </source>
</evidence>
<evidence type="ECO:0000256" key="5">
    <source>
        <dbReference type="PROSITE-ProRule" id="PRU00108"/>
    </source>
</evidence>
<dbReference type="PANTHER" id="PTHR24333:SF5">
    <property type="entry name" value="VENT HOMEOBOX"/>
    <property type="match status" value="1"/>
</dbReference>
<accession>A0A8S3PYG1</accession>
<protein>
    <submittedName>
        <fullName evidence="9">BARHL</fullName>
    </submittedName>
</protein>
<name>A0A8S3PYG1_MYTED</name>
<keyword evidence="3 5" id="KW-0371">Homeobox</keyword>
<dbReference type="PANTHER" id="PTHR24333">
    <property type="entry name" value="HOMEO BOX HB9 LIKE A-RELATED"/>
    <property type="match status" value="1"/>
</dbReference>
<proteinExistence type="predicted"/>
<feature type="domain" description="Homeobox" evidence="8">
    <location>
        <begin position="148"/>
        <end position="208"/>
    </location>
</feature>
<feature type="DNA-binding region" description="Homeobox" evidence="5">
    <location>
        <begin position="150"/>
        <end position="209"/>
    </location>
</feature>
<evidence type="ECO:0000313" key="10">
    <source>
        <dbReference type="Proteomes" id="UP000683360"/>
    </source>
</evidence>
<gene>
    <name evidence="9" type="ORF">MEDL_3564</name>
</gene>